<dbReference type="AlphaFoldDB" id="A0A9D1J1M6"/>
<comment type="caution">
    <text evidence="3">The sequence shown here is derived from an EMBL/GenBank/DDBJ whole genome shotgun (WGS) entry which is preliminary data.</text>
</comment>
<evidence type="ECO:0000256" key="1">
    <source>
        <dbReference type="SAM" id="MobiDB-lite"/>
    </source>
</evidence>
<evidence type="ECO:0000313" key="4">
    <source>
        <dbReference type="Proteomes" id="UP000886785"/>
    </source>
</evidence>
<reference evidence="3" key="1">
    <citation type="submission" date="2020-10" db="EMBL/GenBank/DDBJ databases">
        <authorList>
            <person name="Gilroy R."/>
        </authorList>
    </citation>
    <scope>NUCLEOTIDE SEQUENCE</scope>
    <source>
        <strain evidence="3">ChiSjej1B19-7085</strain>
    </source>
</reference>
<dbReference type="Proteomes" id="UP000886785">
    <property type="component" value="Unassembled WGS sequence"/>
</dbReference>
<dbReference type="EMBL" id="DVHF01000082">
    <property type="protein sequence ID" value="HIR57458.1"/>
    <property type="molecule type" value="Genomic_DNA"/>
</dbReference>
<protein>
    <submittedName>
        <fullName evidence="3">DUF4358 domain-containing protein</fullName>
    </submittedName>
</protein>
<gene>
    <name evidence="3" type="ORF">IAA54_07290</name>
</gene>
<accession>A0A9D1J1M6</accession>
<dbReference type="PROSITE" id="PS51257">
    <property type="entry name" value="PROKAR_LIPOPROTEIN"/>
    <property type="match status" value="1"/>
</dbReference>
<reference evidence="3" key="2">
    <citation type="journal article" date="2021" name="PeerJ">
        <title>Extensive microbial diversity within the chicken gut microbiome revealed by metagenomics and culture.</title>
        <authorList>
            <person name="Gilroy R."/>
            <person name="Ravi A."/>
            <person name="Getino M."/>
            <person name="Pursley I."/>
            <person name="Horton D.L."/>
            <person name="Alikhan N.F."/>
            <person name="Baker D."/>
            <person name="Gharbi K."/>
            <person name="Hall N."/>
            <person name="Watson M."/>
            <person name="Adriaenssens E.M."/>
            <person name="Foster-Nyarko E."/>
            <person name="Jarju S."/>
            <person name="Secka A."/>
            <person name="Antonio M."/>
            <person name="Oren A."/>
            <person name="Chaudhuri R.R."/>
            <person name="La Ragione R."/>
            <person name="Hildebrand F."/>
            <person name="Pallen M.J."/>
        </authorList>
    </citation>
    <scope>NUCLEOTIDE SEQUENCE</scope>
    <source>
        <strain evidence="3">ChiSjej1B19-7085</strain>
    </source>
</reference>
<keyword evidence="2" id="KW-0732">Signal</keyword>
<feature type="compositionally biased region" description="Low complexity" evidence="1">
    <location>
        <begin position="196"/>
        <end position="225"/>
    </location>
</feature>
<feature type="signal peptide" evidence="2">
    <location>
        <begin position="1"/>
        <end position="19"/>
    </location>
</feature>
<evidence type="ECO:0000256" key="2">
    <source>
        <dbReference type="SAM" id="SignalP"/>
    </source>
</evidence>
<feature type="chain" id="PRO_5038417786" evidence="2">
    <location>
        <begin position="20"/>
        <end position="225"/>
    </location>
</feature>
<evidence type="ECO:0000313" key="3">
    <source>
        <dbReference type="EMBL" id="HIR57458.1"/>
    </source>
</evidence>
<dbReference type="InterPro" id="IPR025648">
    <property type="entry name" value="DUF4358"/>
</dbReference>
<organism evidence="3 4">
    <name type="scientific">Candidatus Gallacutalibacter pullicola</name>
    <dbReference type="NCBI Taxonomy" id="2840830"/>
    <lineage>
        <taxon>Bacteria</taxon>
        <taxon>Bacillati</taxon>
        <taxon>Bacillota</taxon>
        <taxon>Clostridia</taxon>
        <taxon>Eubacteriales</taxon>
        <taxon>Candidatus Gallacutalibacter</taxon>
    </lineage>
</organism>
<sequence>MKKIIALFLAAAMAVSALTACSSGEEGSPSGSSSSAAESSAPYEFTLDGAYQAVVNAYGEDFLPSMDITEEQLQDMGIDTQYFEEFKAQGPMISTHVDTLIAVKAQPEHAEDVEDELNKYRDSLLEGMNYPMNMPKIQASEVAVYDDYVFFVMLGKYNDTDETDEAALLDYYVEQNDRGLEALHAYFNYQDPVLPEPSESSAESPDSSEEPAASESSAESSAAAQ</sequence>
<proteinExistence type="predicted"/>
<dbReference type="Pfam" id="PF14270">
    <property type="entry name" value="DUF4358"/>
    <property type="match status" value="1"/>
</dbReference>
<feature type="region of interest" description="Disordered" evidence="1">
    <location>
        <begin position="191"/>
        <end position="225"/>
    </location>
</feature>
<name>A0A9D1J1M6_9FIRM</name>